<dbReference type="PROSITE" id="PS50164">
    <property type="entry name" value="GIY_YIG"/>
    <property type="match status" value="1"/>
</dbReference>
<evidence type="ECO:0000256" key="1">
    <source>
        <dbReference type="ARBA" id="ARBA00007435"/>
    </source>
</evidence>
<dbReference type="Gene3D" id="3.40.1440.10">
    <property type="entry name" value="GIY-YIG endonuclease"/>
    <property type="match status" value="1"/>
</dbReference>
<proteinExistence type="inferred from homology"/>
<protein>
    <submittedName>
        <fullName evidence="3">Putative endonuclease</fullName>
    </submittedName>
</protein>
<name>A0A1T5C819_9FLAO</name>
<dbReference type="CDD" id="cd10448">
    <property type="entry name" value="GIY-YIG_unchar_3"/>
    <property type="match status" value="1"/>
</dbReference>
<dbReference type="EMBL" id="FUYY01000002">
    <property type="protein sequence ID" value="SKB55270.1"/>
    <property type="molecule type" value="Genomic_DNA"/>
</dbReference>
<dbReference type="SUPFAM" id="SSF82771">
    <property type="entry name" value="GIY-YIG endonuclease"/>
    <property type="match status" value="1"/>
</dbReference>
<dbReference type="RefSeq" id="WP_079720703.1">
    <property type="nucleotide sequence ID" value="NZ_FUYY01000002.1"/>
</dbReference>
<dbReference type="SMART" id="SM00465">
    <property type="entry name" value="GIYc"/>
    <property type="match status" value="1"/>
</dbReference>
<dbReference type="GO" id="GO:0004519">
    <property type="term" value="F:endonuclease activity"/>
    <property type="evidence" value="ECO:0007669"/>
    <property type="project" value="UniProtKB-KW"/>
</dbReference>
<dbReference type="PANTHER" id="PTHR34477:SF5">
    <property type="entry name" value="BSL5627 PROTEIN"/>
    <property type="match status" value="1"/>
</dbReference>
<evidence type="ECO:0000313" key="4">
    <source>
        <dbReference type="Proteomes" id="UP000190230"/>
    </source>
</evidence>
<comment type="similarity">
    <text evidence="1">Belongs to the UPF0213 family.</text>
</comment>
<evidence type="ECO:0000313" key="3">
    <source>
        <dbReference type="EMBL" id="SKB55270.1"/>
    </source>
</evidence>
<dbReference type="PANTHER" id="PTHR34477">
    <property type="entry name" value="UPF0213 PROTEIN YHBQ"/>
    <property type="match status" value="1"/>
</dbReference>
<keyword evidence="3" id="KW-0540">Nuclease</keyword>
<organism evidence="3 4">
    <name type="scientific">Salegentibacter holothuriorum</name>
    <dbReference type="NCBI Taxonomy" id="241145"/>
    <lineage>
        <taxon>Bacteria</taxon>
        <taxon>Pseudomonadati</taxon>
        <taxon>Bacteroidota</taxon>
        <taxon>Flavobacteriia</taxon>
        <taxon>Flavobacteriales</taxon>
        <taxon>Flavobacteriaceae</taxon>
        <taxon>Salegentibacter</taxon>
    </lineage>
</organism>
<accession>A0A1T5C819</accession>
<feature type="domain" description="GIY-YIG" evidence="2">
    <location>
        <begin position="2"/>
        <end position="78"/>
    </location>
</feature>
<dbReference type="OrthoDB" id="9807770at2"/>
<keyword evidence="3" id="KW-0378">Hydrolase</keyword>
<dbReference type="AlphaFoldDB" id="A0A1T5C819"/>
<gene>
    <name evidence="3" type="ORF">SAMN05660776_1870</name>
</gene>
<dbReference type="Proteomes" id="UP000190230">
    <property type="component" value="Unassembled WGS sequence"/>
</dbReference>
<keyword evidence="4" id="KW-1185">Reference proteome</keyword>
<dbReference type="InterPro" id="IPR000305">
    <property type="entry name" value="GIY-YIG_endonuc"/>
</dbReference>
<reference evidence="4" key="1">
    <citation type="submission" date="2017-02" db="EMBL/GenBank/DDBJ databases">
        <authorList>
            <person name="Varghese N."/>
            <person name="Submissions S."/>
        </authorList>
    </citation>
    <scope>NUCLEOTIDE SEQUENCE [LARGE SCALE GENOMIC DNA]</scope>
    <source>
        <strain evidence="4">DSM 23405</strain>
    </source>
</reference>
<dbReference type="Pfam" id="PF01541">
    <property type="entry name" value="GIY-YIG"/>
    <property type="match status" value="1"/>
</dbReference>
<sequence>MQKSWVYIITNKNSTVLYTGVTSNLQKRMFEHKSKVNKSFAAKYNCEKLVYLQEFSDVTQAIEYEKKIKAGNRARKEKLVNAQNPDWIDLSKDMILG</sequence>
<dbReference type="InterPro" id="IPR050190">
    <property type="entry name" value="UPF0213_domain"/>
</dbReference>
<keyword evidence="3" id="KW-0255">Endonuclease</keyword>
<evidence type="ECO:0000259" key="2">
    <source>
        <dbReference type="PROSITE" id="PS50164"/>
    </source>
</evidence>
<dbReference type="InterPro" id="IPR035901">
    <property type="entry name" value="GIY-YIG_endonuc_sf"/>
</dbReference>